<keyword evidence="3" id="KW-1185">Reference proteome</keyword>
<name>A0A3P5XNJ9_9RHOB</name>
<feature type="transmembrane region" description="Helical" evidence="1">
    <location>
        <begin position="6"/>
        <end position="22"/>
    </location>
</feature>
<evidence type="ECO:0000313" key="2">
    <source>
        <dbReference type="EMBL" id="VDC29390.1"/>
    </source>
</evidence>
<reference evidence="2 3" key="1">
    <citation type="submission" date="2018-11" db="EMBL/GenBank/DDBJ databases">
        <authorList>
            <person name="Criscuolo A."/>
        </authorList>
    </citation>
    <scope>NUCLEOTIDE SEQUENCE [LARGE SCALE GENOMIC DNA]</scope>
    <source>
        <strain evidence="2">ACIP111625</strain>
    </source>
</reference>
<keyword evidence="1" id="KW-0472">Membrane</keyword>
<gene>
    <name evidence="2" type="ORF">XINFAN_02317</name>
</gene>
<evidence type="ECO:0000256" key="1">
    <source>
        <dbReference type="SAM" id="Phobius"/>
    </source>
</evidence>
<proteinExistence type="predicted"/>
<dbReference type="Pfam" id="PF07330">
    <property type="entry name" value="DUF1467"/>
    <property type="match status" value="1"/>
</dbReference>
<dbReference type="RefSeq" id="WP_124087061.1">
    <property type="nucleotide sequence ID" value="NZ_UXAW01000071.1"/>
</dbReference>
<dbReference type="EMBL" id="UXAW01000071">
    <property type="protein sequence ID" value="VDC29390.1"/>
    <property type="molecule type" value="Genomic_DNA"/>
</dbReference>
<dbReference type="OrthoDB" id="9804637at2"/>
<dbReference type="Proteomes" id="UP000277498">
    <property type="component" value="Unassembled WGS sequence"/>
</dbReference>
<organism evidence="2 3">
    <name type="scientific">Pseudogemmobacter humi</name>
    <dbReference type="NCBI Taxonomy" id="2483812"/>
    <lineage>
        <taxon>Bacteria</taxon>
        <taxon>Pseudomonadati</taxon>
        <taxon>Pseudomonadota</taxon>
        <taxon>Alphaproteobacteria</taxon>
        <taxon>Rhodobacterales</taxon>
        <taxon>Paracoccaceae</taxon>
        <taxon>Pseudogemmobacter</taxon>
    </lineage>
</organism>
<dbReference type="AlphaFoldDB" id="A0A3P5XNJ9"/>
<evidence type="ECO:0000313" key="3">
    <source>
        <dbReference type="Proteomes" id="UP000277498"/>
    </source>
</evidence>
<keyword evidence="1" id="KW-0812">Transmembrane</keyword>
<sequence length="98" mass="10510">MNITSALVLYAVIWFLTFYIVLQLRTHTQQDTGEVVPGTPASAPAKENVGRSALIATAFATALWAAVAGIIVSGWITVRDFDFRGTLPPEEEESQSGG</sequence>
<keyword evidence="1" id="KW-1133">Transmembrane helix</keyword>
<accession>A0A3P5XNJ9</accession>
<dbReference type="InterPro" id="IPR009935">
    <property type="entry name" value="DUF1467"/>
</dbReference>
<feature type="transmembrane region" description="Helical" evidence="1">
    <location>
        <begin position="53"/>
        <end position="78"/>
    </location>
</feature>
<protein>
    <submittedName>
        <fullName evidence="2">Uncharacterized protein</fullName>
    </submittedName>
</protein>